<evidence type="ECO:0000259" key="1">
    <source>
        <dbReference type="Pfam" id="PF08241"/>
    </source>
</evidence>
<comment type="caution">
    <text evidence="2">The sequence shown here is derived from an EMBL/GenBank/DDBJ whole genome shotgun (WGS) entry which is preliminary data.</text>
</comment>
<reference evidence="2 3" key="1">
    <citation type="submission" date="2018-03" db="EMBL/GenBank/DDBJ databases">
        <title>Genomic Encyclopedia of Archaeal and Bacterial Type Strains, Phase II (KMG-II): from individual species to whole genera.</title>
        <authorList>
            <person name="Goeker M."/>
        </authorList>
    </citation>
    <scope>NUCLEOTIDE SEQUENCE [LARGE SCALE GENOMIC DNA]</scope>
    <source>
        <strain evidence="2 3">DSM 45312</strain>
    </source>
</reference>
<dbReference type="PANTHER" id="PTHR43861">
    <property type="entry name" value="TRANS-ACONITATE 2-METHYLTRANSFERASE-RELATED"/>
    <property type="match status" value="1"/>
</dbReference>
<dbReference type="Proteomes" id="UP000240542">
    <property type="component" value="Unassembled WGS sequence"/>
</dbReference>
<dbReference type="RefSeq" id="WP_106585227.1">
    <property type="nucleotide sequence ID" value="NZ_PYGA01000017.1"/>
</dbReference>
<dbReference type="EMBL" id="PYGA01000017">
    <property type="protein sequence ID" value="PSK92953.1"/>
    <property type="molecule type" value="Genomic_DNA"/>
</dbReference>
<dbReference type="InterPro" id="IPR029063">
    <property type="entry name" value="SAM-dependent_MTases_sf"/>
</dbReference>
<organism evidence="2 3">
    <name type="scientific">Murinocardiopsis flavida</name>
    <dbReference type="NCBI Taxonomy" id="645275"/>
    <lineage>
        <taxon>Bacteria</taxon>
        <taxon>Bacillati</taxon>
        <taxon>Actinomycetota</taxon>
        <taxon>Actinomycetes</taxon>
        <taxon>Streptosporangiales</taxon>
        <taxon>Nocardiopsidaceae</taxon>
        <taxon>Murinocardiopsis</taxon>
    </lineage>
</organism>
<dbReference type="CDD" id="cd02440">
    <property type="entry name" value="AdoMet_MTases"/>
    <property type="match status" value="1"/>
</dbReference>
<evidence type="ECO:0000313" key="3">
    <source>
        <dbReference type="Proteomes" id="UP000240542"/>
    </source>
</evidence>
<keyword evidence="3" id="KW-1185">Reference proteome</keyword>
<dbReference type="GO" id="GO:0008757">
    <property type="term" value="F:S-adenosylmethionine-dependent methyltransferase activity"/>
    <property type="evidence" value="ECO:0007669"/>
    <property type="project" value="InterPro"/>
</dbReference>
<sequence>MSLAEVRDDWTRLGTDDPLWAILSHADKRGGQWDEREFLETGRTEIDAAVAWLDRLGVRPATERALDFGCGAGRLSIALTDHFAEVVGIDIAEPMLVHARRLDCAGQVRYLHNTRPDLACLQTGTIDFCYSNLVLQHMPPELAAGYLREFLRVLRPGGAVVVGIPDLYRRSAVGLLSRFTPRPLARLVQRHVLGYPAPMRMHTMPGDAVRALAAANGARVVAAEEFDNDPHWRHMRYVIVKNAPGGR</sequence>
<feature type="domain" description="Methyltransferase type 11" evidence="1">
    <location>
        <begin position="66"/>
        <end position="162"/>
    </location>
</feature>
<dbReference type="PANTHER" id="PTHR43861:SF1">
    <property type="entry name" value="TRANS-ACONITATE 2-METHYLTRANSFERASE"/>
    <property type="match status" value="1"/>
</dbReference>
<keyword evidence="2" id="KW-0489">Methyltransferase</keyword>
<proteinExistence type="predicted"/>
<keyword evidence="2" id="KW-0808">Transferase</keyword>
<dbReference type="InterPro" id="IPR013216">
    <property type="entry name" value="Methyltransf_11"/>
</dbReference>
<dbReference type="AlphaFoldDB" id="A0A2P8D6V8"/>
<dbReference type="Pfam" id="PF08241">
    <property type="entry name" value="Methyltransf_11"/>
    <property type="match status" value="1"/>
</dbReference>
<name>A0A2P8D6V8_9ACTN</name>
<dbReference type="OrthoDB" id="1853779at2"/>
<gene>
    <name evidence="2" type="ORF">CLV63_117162</name>
</gene>
<dbReference type="Gene3D" id="3.40.50.150">
    <property type="entry name" value="Vaccinia Virus protein VP39"/>
    <property type="match status" value="1"/>
</dbReference>
<protein>
    <submittedName>
        <fullName evidence="2">Methyltransferase family protein</fullName>
    </submittedName>
</protein>
<dbReference type="GO" id="GO:0032259">
    <property type="term" value="P:methylation"/>
    <property type="evidence" value="ECO:0007669"/>
    <property type="project" value="UniProtKB-KW"/>
</dbReference>
<dbReference type="SUPFAM" id="SSF53335">
    <property type="entry name" value="S-adenosyl-L-methionine-dependent methyltransferases"/>
    <property type="match status" value="1"/>
</dbReference>
<accession>A0A2P8D6V8</accession>
<evidence type="ECO:0000313" key="2">
    <source>
        <dbReference type="EMBL" id="PSK92953.1"/>
    </source>
</evidence>